<dbReference type="InterPro" id="IPR034660">
    <property type="entry name" value="DinB/YfiT-like"/>
</dbReference>
<dbReference type="Proteomes" id="UP000027982">
    <property type="component" value="Chromosome"/>
</dbReference>
<keyword evidence="3" id="KW-1185">Reference proteome</keyword>
<dbReference type="HOGENOM" id="CLU_1701123_0_0_0"/>
<sequence length="159" mass="17913">MTLGEWQARLIEKSAIIMSHFVETTREDRLRWRPSTEEASQTRSVMEQLGECIFANQRFLAIFRGDEPATPPASFDSFGEVPEATALLKSSAAALAAEVRKLKGDDLMKTVQTHRGPMPAALAMQFPVRNMTYHMGQMNMIQLLYGDTAFHITEEFTTL</sequence>
<evidence type="ECO:0000313" key="2">
    <source>
        <dbReference type="EMBL" id="AIE83954.1"/>
    </source>
</evidence>
<proteinExistence type="predicted"/>
<dbReference type="SUPFAM" id="SSF109854">
    <property type="entry name" value="DinB/YfiT-like putative metalloenzymes"/>
    <property type="match status" value="1"/>
</dbReference>
<name>A0A068NQT1_FIMGI</name>
<dbReference type="Pfam" id="PF12867">
    <property type="entry name" value="DinB_2"/>
    <property type="match status" value="1"/>
</dbReference>
<organism evidence="2 3">
    <name type="scientific">Fimbriimonas ginsengisoli Gsoil 348</name>
    <dbReference type="NCBI Taxonomy" id="661478"/>
    <lineage>
        <taxon>Bacteria</taxon>
        <taxon>Bacillati</taxon>
        <taxon>Armatimonadota</taxon>
        <taxon>Fimbriimonadia</taxon>
        <taxon>Fimbriimonadales</taxon>
        <taxon>Fimbriimonadaceae</taxon>
        <taxon>Fimbriimonas</taxon>
    </lineage>
</organism>
<dbReference type="EMBL" id="CP007139">
    <property type="protein sequence ID" value="AIE83954.1"/>
    <property type="molecule type" value="Genomic_DNA"/>
</dbReference>
<protein>
    <recommendedName>
        <fullName evidence="1">DinB-like domain-containing protein</fullName>
    </recommendedName>
</protein>
<evidence type="ECO:0000313" key="3">
    <source>
        <dbReference type="Proteomes" id="UP000027982"/>
    </source>
</evidence>
<dbReference type="Gene3D" id="1.20.120.450">
    <property type="entry name" value="dinb family like domain"/>
    <property type="match status" value="1"/>
</dbReference>
<gene>
    <name evidence="2" type="ORF">OP10G_0586</name>
</gene>
<reference evidence="2 3" key="1">
    <citation type="journal article" date="2014" name="PLoS ONE">
        <title>The first complete genome sequence of the class fimbriimonadia in the phylum armatimonadetes.</title>
        <authorList>
            <person name="Hu Z.Y."/>
            <person name="Wang Y.Z."/>
            <person name="Im W.T."/>
            <person name="Wang S.Y."/>
            <person name="Zhao G.P."/>
            <person name="Zheng H.J."/>
            <person name="Quan Z.X."/>
        </authorList>
    </citation>
    <scope>NUCLEOTIDE SEQUENCE [LARGE SCALE GENOMIC DNA]</scope>
    <source>
        <strain evidence="2">Gsoil 348</strain>
    </source>
</reference>
<feature type="domain" description="DinB-like" evidence="1">
    <location>
        <begin position="19"/>
        <end position="138"/>
    </location>
</feature>
<dbReference type="KEGG" id="fgi:OP10G_0586"/>
<accession>A0A068NQT1</accession>
<evidence type="ECO:0000259" key="1">
    <source>
        <dbReference type="Pfam" id="PF12867"/>
    </source>
</evidence>
<dbReference type="STRING" id="661478.OP10G_0586"/>
<dbReference type="AlphaFoldDB" id="A0A068NQT1"/>
<dbReference type="InterPro" id="IPR024775">
    <property type="entry name" value="DinB-like"/>
</dbReference>